<evidence type="ECO:0000313" key="1">
    <source>
        <dbReference type="EMBL" id="GGD47791.1"/>
    </source>
</evidence>
<sequence>MKKYFLIIFLPINTYAQIVITNGLSHVYQSSPNGQIVGQIKLKNIGKTPQAFTSSKYNIMFICGSGAFFSDTQNHDRSLNEWLEFDVDEKTLNPKEEFNLTYRINLPNNITSGTYWGAAMVEPGDPIVSSDRDLKVQNKARYAIQIIVDLGSFESPKLVYRNVSLTKNNSNGRIVKVELENTGFFAVPVKVQLEVYDSKGTKIQVAKAESKRIYPTRCNTYDIEVKNLPPGKYDGVIISDTGKKIFGSNISIKIE</sequence>
<dbReference type="AlphaFoldDB" id="A0A916YJ97"/>
<accession>A0A916YJ97</accession>
<dbReference type="EMBL" id="BMKK01000002">
    <property type="protein sequence ID" value="GGD47791.1"/>
    <property type="molecule type" value="Genomic_DNA"/>
</dbReference>
<dbReference type="Proteomes" id="UP000609064">
    <property type="component" value="Unassembled WGS sequence"/>
</dbReference>
<keyword evidence="2" id="KW-1185">Reference proteome</keyword>
<protein>
    <submittedName>
        <fullName evidence="1">Uncharacterized protein</fullName>
    </submittedName>
</protein>
<comment type="caution">
    <text evidence="1">The sequence shown here is derived from an EMBL/GenBank/DDBJ whole genome shotgun (WGS) entry which is preliminary data.</text>
</comment>
<gene>
    <name evidence="1" type="ORF">GCM10011514_09710</name>
</gene>
<proteinExistence type="predicted"/>
<reference evidence="1" key="1">
    <citation type="journal article" date="2014" name="Int. J. Syst. Evol. Microbiol.">
        <title>Complete genome sequence of Corynebacterium casei LMG S-19264T (=DSM 44701T), isolated from a smear-ripened cheese.</title>
        <authorList>
            <consortium name="US DOE Joint Genome Institute (JGI-PGF)"/>
            <person name="Walter F."/>
            <person name="Albersmeier A."/>
            <person name="Kalinowski J."/>
            <person name="Ruckert C."/>
        </authorList>
    </citation>
    <scope>NUCLEOTIDE SEQUENCE</scope>
    <source>
        <strain evidence="1">CGMCC 1.15958</strain>
    </source>
</reference>
<name>A0A916YJ97_9BACT</name>
<dbReference type="RefSeq" id="WP_188764916.1">
    <property type="nucleotide sequence ID" value="NZ_BMKK01000002.1"/>
</dbReference>
<evidence type="ECO:0000313" key="2">
    <source>
        <dbReference type="Proteomes" id="UP000609064"/>
    </source>
</evidence>
<reference evidence="1" key="2">
    <citation type="submission" date="2020-09" db="EMBL/GenBank/DDBJ databases">
        <authorList>
            <person name="Sun Q."/>
            <person name="Zhou Y."/>
        </authorList>
    </citation>
    <scope>NUCLEOTIDE SEQUENCE</scope>
    <source>
        <strain evidence="1">CGMCC 1.15958</strain>
    </source>
</reference>
<organism evidence="1 2">
    <name type="scientific">Emticicia aquatilis</name>
    <dbReference type="NCBI Taxonomy" id="1537369"/>
    <lineage>
        <taxon>Bacteria</taxon>
        <taxon>Pseudomonadati</taxon>
        <taxon>Bacteroidota</taxon>
        <taxon>Cytophagia</taxon>
        <taxon>Cytophagales</taxon>
        <taxon>Leadbetterellaceae</taxon>
        <taxon>Emticicia</taxon>
    </lineage>
</organism>